<evidence type="ECO:0000313" key="1">
    <source>
        <dbReference type="EMBL" id="CAB3962274.1"/>
    </source>
</evidence>
<dbReference type="AlphaFoldDB" id="A0A6J5IPK1"/>
<protein>
    <submittedName>
        <fullName evidence="1">Uncharacterized protein</fullName>
    </submittedName>
</protein>
<gene>
    <name evidence="1" type="ORF">BLA3211_01660</name>
</gene>
<accession>A0A6J5IPK1</accession>
<sequence length="174" mass="20082">MFGVFCQFFLWVIKSMSVYFVACKGLRKFEGVVDEDFRSAHFDNDAVEVDGNSEQPNFADGLEVGSTYMYEEDAWFGFGRRYVFHENLSKLAHFVGYDWQMPGADDPGPFRELFRWGGSGTIGPVVSAKLVTDFNEWDERAQALEDGEFYEFYGHFRSMFEFAMKNGCVFLRCS</sequence>
<name>A0A6J5IPK1_9BURK</name>
<organism evidence="1 2">
    <name type="scientific">Burkholderia aenigmatica</name>
    <dbReference type="NCBI Taxonomy" id="2015348"/>
    <lineage>
        <taxon>Bacteria</taxon>
        <taxon>Pseudomonadati</taxon>
        <taxon>Pseudomonadota</taxon>
        <taxon>Betaproteobacteria</taxon>
        <taxon>Burkholderiales</taxon>
        <taxon>Burkholderiaceae</taxon>
        <taxon>Burkholderia</taxon>
        <taxon>Burkholderia cepacia complex</taxon>
    </lineage>
</organism>
<dbReference type="Proteomes" id="UP000494301">
    <property type="component" value="Unassembled WGS sequence"/>
</dbReference>
<dbReference type="RefSeq" id="WP_236027368.1">
    <property type="nucleotide sequence ID" value="NZ_CABWIL020000005.1"/>
</dbReference>
<dbReference type="EMBL" id="CABWIL020000005">
    <property type="protein sequence ID" value="CAB3962274.1"/>
    <property type="molecule type" value="Genomic_DNA"/>
</dbReference>
<evidence type="ECO:0000313" key="2">
    <source>
        <dbReference type="Proteomes" id="UP000494301"/>
    </source>
</evidence>
<proteinExistence type="predicted"/>
<reference evidence="1 2" key="1">
    <citation type="submission" date="2020-04" db="EMBL/GenBank/DDBJ databases">
        <authorList>
            <person name="Depoorter E."/>
        </authorList>
    </citation>
    <scope>NUCLEOTIDE SEQUENCE [LARGE SCALE GENOMIC DNA]</scope>
    <source>
        <strain evidence="1 2">BCC0217</strain>
    </source>
</reference>